<sequence length="92" mass="9795">MYNDFLRGGGNHGIAKRVSGMVGEGVLPVKSKKGGFTLIELVLVMIILAIVAASFLARFVDLSGLAKDAVEKYVIAAVKQGIINTYLESIVK</sequence>
<evidence type="ECO:0000313" key="2">
    <source>
        <dbReference type="EMBL" id="MBI5078918.1"/>
    </source>
</evidence>
<keyword evidence="1" id="KW-0812">Transmembrane</keyword>
<keyword evidence="1" id="KW-1133">Transmembrane helix</keyword>
<dbReference type="InterPro" id="IPR045584">
    <property type="entry name" value="Pilin-like"/>
</dbReference>
<dbReference type="Proteomes" id="UP000808761">
    <property type="component" value="Unassembled WGS sequence"/>
</dbReference>
<evidence type="ECO:0000256" key="1">
    <source>
        <dbReference type="SAM" id="Phobius"/>
    </source>
</evidence>
<dbReference type="SUPFAM" id="SSF54523">
    <property type="entry name" value="Pili subunits"/>
    <property type="match status" value="1"/>
</dbReference>
<reference evidence="2" key="1">
    <citation type="submission" date="2020-07" db="EMBL/GenBank/DDBJ databases">
        <title>Huge and variable diversity of episymbiotic CPR bacteria and DPANN archaea in groundwater ecosystems.</title>
        <authorList>
            <person name="He C.Y."/>
            <person name="Keren R."/>
            <person name="Whittaker M."/>
            <person name="Farag I.F."/>
            <person name="Doudna J."/>
            <person name="Cate J.H.D."/>
            <person name="Banfield J.F."/>
        </authorList>
    </citation>
    <scope>NUCLEOTIDE SEQUENCE</scope>
    <source>
        <strain evidence="2">NC_groundwater_1860_Pr3_B-0.1um_51_7</strain>
    </source>
</reference>
<dbReference type="Pfam" id="PF07963">
    <property type="entry name" value="N_methyl"/>
    <property type="match status" value="1"/>
</dbReference>
<dbReference type="AlphaFoldDB" id="A0A9D6YW36"/>
<protein>
    <submittedName>
        <fullName evidence="2">Type II secretion system protein</fullName>
    </submittedName>
</protein>
<organism evidence="2 3">
    <name type="scientific">Candidatus Saganbacteria bacterium</name>
    <dbReference type="NCBI Taxonomy" id="2575572"/>
    <lineage>
        <taxon>Bacteria</taxon>
        <taxon>Bacillati</taxon>
        <taxon>Saganbacteria</taxon>
    </lineage>
</organism>
<comment type="caution">
    <text evidence="2">The sequence shown here is derived from an EMBL/GenBank/DDBJ whole genome shotgun (WGS) entry which is preliminary data.</text>
</comment>
<name>A0A9D6YW36_UNCSA</name>
<dbReference type="NCBIfam" id="TIGR02532">
    <property type="entry name" value="IV_pilin_GFxxxE"/>
    <property type="match status" value="1"/>
</dbReference>
<dbReference type="Gene3D" id="3.30.700.10">
    <property type="entry name" value="Glycoprotein, Type 4 Pilin"/>
    <property type="match status" value="1"/>
</dbReference>
<gene>
    <name evidence="2" type="ORF">HZB08_02730</name>
</gene>
<feature type="transmembrane region" description="Helical" evidence="1">
    <location>
        <begin position="36"/>
        <end position="57"/>
    </location>
</feature>
<proteinExistence type="predicted"/>
<evidence type="ECO:0000313" key="3">
    <source>
        <dbReference type="Proteomes" id="UP000808761"/>
    </source>
</evidence>
<dbReference type="PROSITE" id="PS00409">
    <property type="entry name" value="PROKAR_NTER_METHYL"/>
    <property type="match status" value="1"/>
</dbReference>
<dbReference type="EMBL" id="JACRKR010000133">
    <property type="protein sequence ID" value="MBI5078918.1"/>
    <property type="molecule type" value="Genomic_DNA"/>
</dbReference>
<keyword evidence="1" id="KW-0472">Membrane</keyword>
<accession>A0A9D6YW36</accession>
<dbReference type="InterPro" id="IPR012902">
    <property type="entry name" value="N_methyl_site"/>
</dbReference>